<dbReference type="STRING" id="1764295.A0A5B8MZY7"/>
<evidence type="ECO:0000313" key="4">
    <source>
        <dbReference type="Proteomes" id="UP000316726"/>
    </source>
</evidence>
<feature type="domain" description="CID" evidence="2">
    <location>
        <begin position="3"/>
        <end position="133"/>
    </location>
</feature>
<dbReference type="GO" id="GO:0005849">
    <property type="term" value="C:mRNA cleavage factor complex"/>
    <property type="evidence" value="ECO:0007669"/>
    <property type="project" value="TreeGrafter"/>
</dbReference>
<dbReference type="Pfam" id="PF23228">
    <property type="entry name" value="zf_PCFS4"/>
    <property type="match status" value="1"/>
</dbReference>
<dbReference type="Proteomes" id="UP000316726">
    <property type="component" value="Chromosome 16"/>
</dbReference>
<dbReference type="GO" id="GO:0005737">
    <property type="term" value="C:cytoplasm"/>
    <property type="evidence" value="ECO:0007669"/>
    <property type="project" value="TreeGrafter"/>
</dbReference>
<dbReference type="GO" id="GO:0006369">
    <property type="term" value="P:termination of RNA polymerase II transcription"/>
    <property type="evidence" value="ECO:0007669"/>
    <property type="project" value="InterPro"/>
</dbReference>
<dbReference type="PANTHER" id="PTHR15921">
    <property type="entry name" value="PRE-MRNA CLEAVAGE COMPLEX II"/>
    <property type="match status" value="1"/>
</dbReference>
<dbReference type="PROSITE" id="PS51391">
    <property type="entry name" value="CID"/>
    <property type="match status" value="1"/>
</dbReference>
<dbReference type="SUPFAM" id="SSF48464">
    <property type="entry name" value="ENTH/VHS domain"/>
    <property type="match status" value="1"/>
</dbReference>
<gene>
    <name evidence="3" type="ORF">A3770_16p77800</name>
</gene>
<dbReference type="Gene3D" id="1.25.40.90">
    <property type="match status" value="1"/>
</dbReference>
<feature type="region of interest" description="Disordered" evidence="1">
    <location>
        <begin position="184"/>
        <end position="264"/>
    </location>
</feature>
<accession>A0A5B8MZY7</accession>
<organism evidence="3 4">
    <name type="scientific">Chloropicon primus</name>
    <dbReference type="NCBI Taxonomy" id="1764295"/>
    <lineage>
        <taxon>Eukaryota</taxon>
        <taxon>Viridiplantae</taxon>
        <taxon>Chlorophyta</taxon>
        <taxon>Chloropicophyceae</taxon>
        <taxon>Chloropicales</taxon>
        <taxon>Chloropicaceae</taxon>
        <taxon>Chloropicon</taxon>
    </lineage>
</organism>
<feature type="compositionally biased region" description="Polar residues" evidence="1">
    <location>
        <begin position="184"/>
        <end position="195"/>
    </location>
</feature>
<name>A0A5B8MZY7_9CHLO</name>
<dbReference type="OrthoDB" id="2129491at2759"/>
<dbReference type="SMART" id="SM00582">
    <property type="entry name" value="RPR"/>
    <property type="match status" value="1"/>
</dbReference>
<evidence type="ECO:0000313" key="3">
    <source>
        <dbReference type="EMBL" id="QDZ25262.1"/>
    </source>
</evidence>
<dbReference type="GO" id="GO:0031124">
    <property type="term" value="P:mRNA 3'-end processing"/>
    <property type="evidence" value="ECO:0007669"/>
    <property type="project" value="InterPro"/>
</dbReference>
<dbReference type="InterPro" id="IPR006569">
    <property type="entry name" value="CID_dom"/>
</dbReference>
<dbReference type="GO" id="GO:0003729">
    <property type="term" value="F:mRNA binding"/>
    <property type="evidence" value="ECO:0007669"/>
    <property type="project" value="InterPro"/>
</dbReference>
<sequence length="441" mass="50193">MATTTSVIDKFVEELKFLTKNDSDRIRLLTMIALENKKLAKSIVDAIEKHVRACRPECKLWGLYLLDSISKTSNSTYNQQVGRNLREVFLSAYEAVDSKTKLKLDKLLHVWQKYGRFDGNLLRQIERGLGAKRAGQPQGGGGRGGMTPPSSKHFPHQQQQQQQMVNPELLNKLSNFLPQFLESQSKGKQTGPRSSEPQRKIHQVARPPAGRPNQDRKQGQDFRNVPDLGTSLLSSDEEEEEEAKGDRGGNSNGPSTAKKRKRIEEKPAEVGFSRSYLAGSLSLNRHEDVINSLYFEQTHQCMQTGKRFREKKKLQRHMDVLFFRKKLERESELSRKWYVPTSVWVASVQEGAGDEGKDEEMVEEKTEAVQPVEEVNVSVVADPNVSKCALSGEKFDVFYNEDDEQWHFRNALRLKMPYQGLPVGTIVLRTSLPEELRSSMM</sequence>
<dbReference type="InterPro" id="IPR008942">
    <property type="entry name" value="ENTH_VHS"/>
</dbReference>
<keyword evidence="4" id="KW-1185">Reference proteome</keyword>
<dbReference type="InterPro" id="IPR057242">
    <property type="entry name" value="PCFS4-like"/>
</dbReference>
<dbReference type="Pfam" id="PF04818">
    <property type="entry name" value="CID"/>
    <property type="match status" value="1"/>
</dbReference>
<feature type="region of interest" description="Disordered" evidence="1">
    <location>
        <begin position="131"/>
        <end position="163"/>
    </location>
</feature>
<proteinExistence type="predicted"/>
<evidence type="ECO:0000259" key="2">
    <source>
        <dbReference type="PROSITE" id="PS51391"/>
    </source>
</evidence>
<dbReference type="AlphaFoldDB" id="A0A5B8MZY7"/>
<dbReference type="EMBL" id="CP031049">
    <property type="protein sequence ID" value="QDZ25262.1"/>
    <property type="molecule type" value="Genomic_DNA"/>
</dbReference>
<protein>
    <recommendedName>
        <fullName evidence="2">CID domain-containing protein</fullName>
    </recommendedName>
</protein>
<reference evidence="3 4" key="1">
    <citation type="submission" date="2018-07" db="EMBL/GenBank/DDBJ databases">
        <title>The complete nuclear genome of the prasinophyte Chloropicon primus (CCMP1205).</title>
        <authorList>
            <person name="Pombert J.-F."/>
            <person name="Otis C."/>
            <person name="Turmel M."/>
            <person name="Lemieux C."/>
        </authorList>
    </citation>
    <scope>NUCLEOTIDE SEQUENCE [LARGE SCALE GENOMIC DNA]</scope>
    <source>
        <strain evidence="3 4">CCMP1205</strain>
    </source>
</reference>
<dbReference type="InterPro" id="IPR045154">
    <property type="entry name" value="PCF11-like"/>
</dbReference>
<evidence type="ECO:0000256" key="1">
    <source>
        <dbReference type="SAM" id="MobiDB-lite"/>
    </source>
</evidence>
<dbReference type="GO" id="GO:0000993">
    <property type="term" value="F:RNA polymerase II complex binding"/>
    <property type="evidence" value="ECO:0007669"/>
    <property type="project" value="InterPro"/>
</dbReference>
<dbReference type="PANTHER" id="PTHR15921:SF3">
    <property type="entry name" value="PRE-MRNA CLEAVAGE COMPLEX 2 PROTEIN PCF11"/>
    <property type="match status" value="1"/>
</dbReference>